<sequence length="225" mass="24393">MNNIIAGLLFLLTSLSAPAQPALHYPPAIPAGASEQQAMQQQLAQIPVEQRSEEQWRQLSLVSVALATSADAPPLEQTALTIEQARHALPDDALLMAIEGSLYCIQAGSSKIDGMQAMALVNRGFRQLDRAVLKEPENIGPRLQRAITASRTPAFLGKGALARQDYRWLIETIPATEETQSLRAMVFYQLGGVVASDDPAQATSLWQRAAALSGGEWSERAKKHL</sequence>
<feature type="signal peptide" evidence="1">
    <location>
        <begin position="1"/>
        <end position="19"/>
    </location>
</feature>
<dbReference type="RefSeq" id="WP_033782798.1">
    <property type="nucleotide sequence ID" value="NZ_CP028349.1"/>
</dbReference>
<reference evidence="2 3" key="1">
    <citation type="journal article" date="2018" name="Int J Genomics">
        <title>Comparative Genomics Analysis of Plasmid pPV989-94 from a Clinical Isolate of Pantoea vagans PV989.</title>
        <authorList>
            <person name="Xu L."/>
            <person name="Yin M."/>
            <person name="Zhu T."/>
            <person name="Lu J."/>
            <person name="Bao Q."/>
        </authorList>
    </citation>
    <scope>NUCLEOTIDE SEQUENCE [LARGE SCALE GENOMIC DNA]</scope>
    <source>
        <strain evidence="2 3">PV989</strain>
    </source>
</reference>
<gene>
    <name evidence="2" type="ORF">C9381_10130</name>
</gene>
<evidence type="ECO:0000256" key="1">
    <source>
        <dbReference type="SAM" id="SignalP"/>
    </source>
</evidence>
<dbReference type="Proteomes" id="UP000241538">
    <property type="component" value="Chromosome"/>
</dbReference>
<name>A0AAN1TVJ3_9GAMM</name>
<evidence type="ECO:0008006" key="4">
    <source>
        <dbReference type="Google" id="ProtNLM"/>
    </source>
</evidence>
<evidence type="ECO:0000313" key="2">
    <source>
        <dbReference type="EMBL" id="AVV37524.1"/>
    </source>
</evidence>
<accession>A0AAN1TVJ3</accession>
<feature type="chain" id="PRO_5042921665" description="Sel1 repeat family protein" evidence="1">
    <location>
        <begin position="20"/>
        <end position="225"/>
    </location>
</feature>
<protein>
    <recommendedName>
        <fullName evidence="4">Sel1 repeat family protein</fullName>
    </recommendedName>
</protein>
<evidence type="ECO:0000313" key="3">
    <source>
        <dbReference type="Proteomes" id="UP000241538"/>
    </source>
</evidence>
<dbReference type="AlphaFoldDB" id="A0AAN1TVJ3"/>
<keyword evidence="1" id="KW-0732">Signal</keyword>
<organism evidence="2 3">
    <name type="scientific">Pantoea vagans</name>
    <dbReference type="NCBI Taxonomy" id="470934"/>
    <lineage>
        <taxon>Bacteria</taxon>
        <taxon>Pseudomonadati</taxon>
        <taxon>Pseudomonadota</taxon>
        <taxon>Gammaproteobacteria</taxon>
        <taxon>Enterobacterales</taxon>
        <taxon>Erwiniaceae</taxon>
        <taxon>Pantoea</taxon>
    </lineage>
</organism>
<proteinExistence type="predicted"/>
<dbReference type="EMBL" id="CP028349">
    <property type="protein sequence ID" value="AVV37524.1"/>
    <property type="molecule type" value="Genomic_DNA"/>
</dbReference>